<evidence type="ECO:0000259" key="5">
    <source>
        <dbReference type="PROSITE" id="PS51635"/>
    </source>
</evidence>
<dbReference type="Proteomes" id="UP000003246">
    <property type="component" value="Unassembled WGS sequence"/>
</dbReference>
<dbReference type="CDD" id="cd07208">
    <property type="entry name" value="Pat_hypo_Ecoli_yjju_like"/>
    <property type="match status" value="1"/>
</dbReference>
<protein>
    <submittedName>
        <fullName evidence="6">Patatin-like phospholipase</fullName>
    </submittedName>
</protein>
<dbReference type="InterPro" id="IPR050301">
    <property type="entry name" value="NTE"/>
</dbReference>
<gene>
    <name evidence="6" type="ORF">HMPREF1016_03525</name>
</gene>
<evidence type="ECO:0000256" key="1">
    <source>
        <dbReference type="ARBA" id="ARBA00022801"/>
    </source>
</evidence>
<sequence>MSEKLFCKSKKNPLFANQNALNMNTDKSGLVLEGGGLRGAFTIGVLDAFMEGNLFFPYAIGVSAGAINGLSYIARQPKRAFHCNILSLKEHAYVGIGHFLKGKGYIDLEWLIRTYPEQTFPLDFRTYSASRERFVMVTSNCLTGEAEYFEEKSDKDRVLDICEASGSLPVMCPVKHLDGIPMTDGGVCDSIPLLHTINEGYIDNVVILTRNKGYRKPQRDFNLPAFLLRKYPEIRRKLILRYKLYNEQLDYVEELESKGKVRVIRPQKRMNVTRTTTDIRKLERLYWEGLEEGRRFIEENRQGHQGWGDKSLL</sequence>
<reference evidence="6 7" key="1">
    <citation type="submission" date="2010-10" db="EMBL/GenBank/DDBJ databases">
        <title>The Genome Sequence of Bacteroides eggerthii strain 1_2_48FAA.</title>
        <authorList>
            <consortium name="The Broad Institute Genome Sequencing Platform"/>
            <person name="Ward D."/>
            <person name="Earl A."/>
            <person name="Feldgarden M."/>
            <person name="Young S.K."/>
            <person name="Gargeya S."/>
            <person name="Zeng Q."/>
            <person name="Alvarado L."/>
            <person name="Berlin A."/>
            <person name="Bochicchio J."/>
            <person name="Chapman S.B."/>
            <person name="Chen Z."/>
            <person name="Freedman E."/>
            <person name="Gellesch M."/>
            <person name="Goldberg J."/>
            <person name="Griggs A."/>
            <person name="Gujja S."/>
            <person name="Heilman E."/>
            <person name="Heiman D."/>
            <person name="Howarth C."/>
            <person name="Mehta T."/>
            <person name="Neiman D."/>
            <person name="Pearson M."/>
            <person name="Roberts A."/>
            <person name="Saif S."/>
            <person name="Shea T."/>
            <person name="Shenoy N."/>
            <person name="Sisk P."/>
            <person name="Stolte C."/>
            <person name="Sykes S."/>
            <person name="White J."/>
            <person name="Yandava C."/>
            <person name="Allen-Vercoe E."/>
            <person name="Ambrose C."/>
            <person name="Strauss J."/>
            <person name="Daigneault M."/>
            <person name="Haas B."/>
            <person name="Nusbaum C."/>
            <person name="Birren B."/>
        </authorList>
    </citation>
    <scope>NUCLEOTIDE SEQUENCE [LARGE SCALE GENOMIC DNA]</scope>
    <source>
        <strain evidence="6 7">1_2_48FAA</strain>
    </source>
</reference>
<dbReference type="InterPro" id="IPR002641">
    <property type="entry name" value="PNPLA_dom"/>
</dbReference>
<dbReference type="InterPro" id="IPR016035">
    <property type="entry name" value="Acyl_Trfase/lysoPLipase"/>
</dbReference>
<name>E5X3L7_9BACE</name>
<dbReference type="GO" id="GO:0016787">
    <property type="term" value="F:hydrolase activity"/>
    <property type="evidence" value="ECO:0007669"/>
    <property type="project" value="UniProtKB-UniRule"/>
</dbReference>
<dbReference type="GO" id="GO:0016042">
    <property type="term" value="P:lipid catabolic process"/>
    <property type="evidence" value="ECO:0007669"/>
    <property type="project" value="UniProtKB-UniRule"/>
</dbReference>
<evidence type="ECO:0000256" key="2">
    <source>
        <dbReference type="ARBA" id="ARBA00022963"/>
    </source>
</evidence>
<accession>E5X3L7</accession>
<dbReference type="Gene3D" id="3.40.1090.10">
    <property type="entry name" value="Cytosolic phospholipase A2 catalytic domain"/>
    <property type="match status" value="2"/>
</dbReference>
<dbReference type="InterPro" id="IPR045943">
    <property type="entry name" value="DUF6363"/>
</dbReference>
<feature type="active site" description="Nucleophile" evidence="4">
    <location>
        <position position="63"/>
    </location>
</feature>
<feature type="domain" description="PNPLA" evidence="5">
    <location>
        <begin position="30"/>
        <end position="197"/>
    </location>
</feature>
<organism evidence="6 7">
    <name type="scientific">Bacteroides eggerthii 1_2_48FAA</name>
    <dbReference type="NCBI Taxonomy" id="665953"/>
    <lineage>
        <taxon>Bacteria</taxon>
        <taxon>Pseudomonadati</taxon>
        <taxon>Bacteroidota</taxon>
        <taxon>Bacteroidia</taxon>
        <taxon>Bacteroidales</taxon>
        <taxon>Bacteroidaceae</taxon>
        <taxon>Bacteroides</taxon>
    </lineage>
</organism>
<evidence type="ECO:0000256" key="3">
    <source>
        <dbReference type="ARBA" id="ARBA00023098"/>
    </source>
</evidence>
<dbReference type="Pfam" id="PF01734">
    <property type="entry name" value="Patatin"/>
    <property type="match status" value="1"/>
</dbReference>
<feature type="short sequence motif" description="DGA/G" evidence="4">
    <location>
        <begin position="184"/>
        <end position="186"/>
    </location>
</feature>
<dbReference type="SUPFAM" id="SSF52151">
    <property type="entry name" value="FabD/lysophospholipase-like"/>
    <property type="match status" value="1"/>
</dbReference>
<dbReference type="EMBL" id="ACWG01000047">
    <property type="protein sequence ID" value="EFV28249.1"/>
    <property type="molecule type" value="Genomic_DNA"/>
</dbReference>
<comment type="caution">
    <text evidence="6">The sequence shown here is derived from an EMBL/GenBank/DDBJ whole genome shotgun (WGS) entry which is preliminary data.</text>
</comment>
<feature type="active site" description="Proton acceptor" evidence="4">
    <location>
        <position position="184"/>
    </location>
</feature>
<dbReference type="InterPro" id="IPR037483">
    <property type="entry name" value="YjjU-like"/>
</dbReference>
<dbReference type="Pfam" id="PF19890">
    <property type="entry name" value="DUF6363"/>
    <property type="match status" value="1"/>
</dbReference>
<keyword evidence="3 4" id="KW-0443">Lipid metabolism</keyword>
<dbReference type="AlphaFoldDB" id="E5X3L7"/>
<keyword evidence="2 4" id="KW-0442">Lipid degradation</keyword>
<evidence type="ECO:0000313" key="7">
    <source>
        <dbReference type="Proteomes" id="UP000003246"/>
    </source>
</evidence>
<dbReference type="PANTHER" id="PTHR14226">
    <property type="entry name" value="NEUROPATHY TARGET ESTERASE/SWISS CHEESE D.MELANOGASTER"/>
    <property type="match status" value="1"/>
</dbReference>
<dbReference type="PROSITE" id="PS51635">
    <property type="entry name" value="PNPLA"/>
    <property type="match status" value="1"/>
</dbReference>
<feature type="short sequence motif" description="GXGXXG" evidence="4">
    <location>
        <begin position="34"/>
        <end position="39"/>
    </location>
</feature>
<evidence type="ECO:0000313" key="6">
    <source>
        <dbReference type="EMBL" id="EFV28249.1"/>
    </source>
</evidence>
<proteinExistence type="predicted"/>
<feature type="short sequence motif" description="GXSXG" evidence="4">
    <location>
        <begin position="61"/>
        <end position="65"/>
    </location>
</feature>
<dbReference type="PANTHER" id="PTHR14226:SF25">
    <property type="entry name" value="PHOSPHOESTERASE"/>
    <property type="match status" value="1"/>
</dbReference>
<dbReference type="HOGENOM" id="CLU_048271_1_0_10"/>
<evidence type="ECO:0000256" key="4">
    <source>
        <dbReference type="PROSITE-ProRule" id="PRU01161"/>
    </source>
</evidence>
<keyword evidence="1 4" id="KW-0378">Hydrolase</keyword>